<dbReference type="EMBL" id="JAKIHV010000015">
    <property type="protein sequence ID" value="MDE9625405.1"/>
    <property type="molecule type" value="Genomic_DNA"/>
</dbReference>
<protein>
    <submittedName>
        <fullName evidence="1">Uncharacterized protein</fullName>
    </submittedName>
</protein>
<dbReference type="Proteomes" id="UP001147046">
    <property type="component" value="Unassembled WGS sequence"/>
</dbReference>
<dbReference type="RefSeq" id="WP_275370136.1">
    <property type="nucleotide sequence ID" value="NZ_JAKIHV010000015.1"/>
</dbReference>
<name>A0AAJ1JR03_9ENTR</name>
<reference evidence="1" key="1">
    <citation type="submission" date="2022-01" db="EMBL/GenBank/DDBJ databases">
        <title>Genetic Characterization of Carbapenem-resistant Citrobacter spp. from China: a multicenter study.</title>
        <authorList>
            <person name="Ye L."/>
        </authorList>
    </citation>
    <scope>NUCLEOTIDE SEQUENCE</scope>
    <source>
        <strain evidence="1">IR5464</strain>
    </source>
</reference>
<comment type="caution">
    <text evidence="1">The sequence shown here is derived from an EMBL/GenBank/DDBJ whole genome shotgun (WGS) entry which is preliminary data.</text>
</comment>
<proteinExistence type="predicted"/>
<evidence type="ECO:0000313" key="1">
    <source>
        <dbReference type="EMBL" id="MDE9625405.1"/>
    </source>
</evidence>
<gene>
    <name evidence="1" type="ORF">L2102_19000</name>
</gene>
<evidence type="ECO:0000313" key="2">
    <source>
        <dbReference type="Proteomes" id="UP001147046"/>
    </source>
</evidence>
<accession>A0AAJ1JR03</accession>
<organism evidence="1 2">
    <name type="scientific">Citrobacter portucalensis</name>
    <dbReference type="NCBI Taxonomy" id="1639133"/>
    <lineage>
        <taxon>Bacteria</taxon>
        <taxon>Pseudomonadati</taxon>
        <taxon>Pseudomonadota</taxon>
        <taxon>Gammaproteobacteria</taxon>
        <taxon>Enterobacterales</taxon>
        <taxon>Enterobacteriaceae</taxon>
        <taxon>Citrobacter</taxon>
        <taxon>Citrobacter freundii complex</taxon>
    </lineage>
</organism>
<dbReference type="AlphaFoldDB" id="A0AAJ1JR03"/>
<sequence length="143" mass="16420">MDALKFSTLSRMLSQHGEDLQFKAENLFERVYNYWNKSQTLNSQIKFSKTANGLEIVIPQCDFHCFGESKIRFFDSKPVNEITFFTKGNDKKLPFAVFRINQDNELSVPGNTEAPIVDLDYARSVEEYFMNELIMAASKAGLV</sequence>